<dbReference type="PROSITE" id="PS50011">
    <property type="entry name" value="PROTEIN_KINASE_DOM"/>
    <property type="match status" value="1"/>
</dbReference>
<dbReference type="PANTHER" id="PTHR24286">
    <property type="entry name" value="CYTOCHROME P450 26"/>
    <property type="match status" value="1"/>
</dbReference>
<keyword evidence="11" id="KW-1185">Reference proteome</keyword>
<dbReference type="Gene3D" id="1.10.630.10">
    <property type="entry name" value="Cytochrome P450"/>
    <property type="match status" value="1"/>
</dbReference>
<sequence length="1200" mass="133826">MFFVGGLVLLFETFVSLPATTKLLIAAPSAAALILLWFYAADEVDLEESAATLPGWNLLDIRPFFNSRFEFLNAAFIRAGHAVFQFKLLQHTVVAVSGAEGRRDFLMSRGLDINEGFKLLSGAIPMLPGVTSDLQARRIATIHKRLGATQSSEHLSLIPRILADGERIMGFWGKSGTIDIFDSLPKIFFQTSVRCLSATELANDEGTVARLKELYDQLDAATTPASVLLPWFPSPSMVSKLLATKRIYDIVNGVVTKRVQEDISQDDTLQILIDNSDDRLVMVGFIMGLLVAGARSTGTTASWLITFLAGHPEWRSKVRAEAEALLQNHTNCMSGDSLSSTLATIPLQAWETEMPVFDSVIRETLRLAQPHTAMRRNMGPDTYVGGAKVPSGSYVVYPFSDVHLNSDLYPDPWRFDPGRPEPKAPHSWIGWGGGTTICLGQRLARLSLKLVTALMLLELDFDLVDRRTGRLPQPLPQPNWNDALTCKPPQDPSTFISKSLQVYMVLYSGSGRSWTDDKIQAFLKDITKGNLGARSIDLPALPVDAKSAQKLSNELWRTLLLPQTPSEHRPILRKITQRLAMQDTSEAPGVLPSSFLLRGVTTRRVRIGNIGDVYFGEYAGECVALKLFSMGFGSQEERMRTKKRFYRETIACSNLTHPNILSIYGVVKLTLPLNEMSLCIVMPYIRRGSVRSLVSQESEGAKSELPLIKWLYKLYEIALGLKYLHDEDPGIVHGDLHPGNVLIDDGGNAMISDFGHGILSEATPGGTGSTSKHEGGEFRFRAPELTSLHNASMTGVRPTRESDIFAFACVCFELYAKHPPYHLENNPAIVAQRYASDKRPTLPPGMPQMIQNLTNNCWVKTPLARAFVSTVVDTLSRLVPRNSRTPTSPPQSPSSSSSSNESVQSSTSSTMEVILDPTTCTQQVDDSWGNLSVAADNWSGKAIKAYRDCSDIRKTHARENSVNTCRRIVENTRRAKEWWIALQHHEYFLAHGHDLSRVIWAWVFQLVYYKIPEDPTIAPQGLSHMEKALSVDKDEDIQLVILLSKTCRYGTRWERAVSSDGYCCRCPGKHLLTSEEIDEYRVKFGLEGIHEKVAKVRRKLIEIILLMKSLMMLLERPRWRKLYGSDSQEYAVSDELKAGAMFLGLMVDLVDTTFEDFAQFDWLPIPGSSFVGEVLKLPNFEDLTLDIKSSFPLWYGMHAI</sequence>
<dbReference type="GO" id="GO:0016705">
    <property type="term" value="F:oxidoreductase activity, acting on paired donors, with incorporation or reduction of molecular oxygen"/>
    <property type="evidence" value="ECO:0007669"/>
    <property type="project" value="InterPro"/>
</dbReference>
<organism evidence="10 11">
    <name type="scientific">Steccherinum ochraceum</name>
    <dbReference type="NCBI Taxonomy" id="92696"/>
    <lineage>
        <taxon>Eukaryota</taxon>
        <taxon>Fungi</taxon>
        <taxon>Dikarya</taxon>
        <taxon>Basidiomycota</taxon>
        <taxon>Agaricomycotina</taxon>
        <taxon>Agaricomycetes</taxon>
        <taxon>Polyporales</taxon>
        <taxon>Steccherinaceae</taxon>
        <taxon>Steccherinum</taxon>
    </lineage>
</organism>
<feature type="compositionally biased region" description="Low complexity" evidence="8">
    <location>
        <begin position="893"/>
        <end position="908"/>
    </location>
</feature>
<evidence type="ECO:0000256" key="6">
    <source>
        <dbReference type="ARBA" id="ARBA00023004"/>
    </source>
</evidence>
<comment type="caution">
    <text evidence="10">The sequence shown here is derived from an EMBL/GenBank/DDBJ whole genome shotgun (WGS) entry which is preliminary data.</text>
</comment>
<proteinExistence type="inferred from homology"/>
<evidence type="ECO:0000259" key="9">
    <source>
        <dbReference type="PROSITE" id="PS50011"/>
    </source>
</evidence>
<comment type="cofactor">
    <cofactor evidence="1">
        <name>heme</name>
        <dbReference type="ChEBI" id="CHEBI:30413"/>
    </cofactor>
</comment>
<dbReference type="GO" id="GO:0005524">
    <property type="term" value="F:ATP binding"/>
    <property type="evidence" value="ECO:0007669"/>
    <property type="project" value="InterPro"/>
</dbReference>
<dbReference type="AlphaFoldDB" id="A0A4R0R8W8"/>
<keyword evidence="6" id="KW-0408">Iron</keyword>
<evidence type="ECO:0000256" key="7">
    <source>
        <dbReference type="ARBA" id="ARBA00023033"/>
    </source>
</evidence>
<dbReference type="GO" id="GO:0004497">
    <property type="term" value="F:monooxygenase activity"/>
    <property type="evidence" value="ECO:0007669"/>
    <property type="project" value="UniProtKB-KW"/>
</dbReference>
<dbReference type="InterPro" id="IPR011009">
    <property type="entry name" value="Kinase-like_dom_sf"/>
</dbReference>
<feature type="domain" description="Protein kinase" evidence="9">
    <location>
        <begin position="599"/>
        <end position="878"/>
    </location>
</feature>
<dbReference type="GO" id="GO:0005506">
    <property type="term" value="F:iron ion binding"/>
    <property type="evidence" value="ECO:0007669"/>
    <property type="project" value="InterPro"/>
</dbReference>
<dbReference type="PRINTS" id="PR00359">
    <property type="entry name" value="BP450"/>
</dbReference>
<reference evidence="10 11" key="1">
    <citation type="submission" date="2018-11" db="EMBL/GenBank/DDBJ databases">
        <title>Genome assembly of Steccherinum ochraceum LE-BIN_3174, the white-rot fungus of the Steccherinaceae family (The Residual Polyporoid clade, Polyporales, Basidiomycota).</title>
        <authorList>
            <person name="Fedorova T.V."/>
            <person name="Glazunova O.A."/>
            <person name="Landesman E.O."/>
            <person name="Moiseenko K.V."/>
            <person name="Psurtseva N.V."/>
            <person name="Savinova O.S."/>
            <person name="Shakhova N.V."/>
            <person name="Tyazhelova T.V."/>
            <person name="Vasina D.V."/>
        </authorList>
    </citation>
    <scope>NUCLEOTIDE SEQUENCE [LARGE SCALE GENOMIC DNA]</scope>
    <source>
        <strain evidence="10 11">LE-BIN_3174</strain>
    </source>
</reference>
<evidence type="ECO:0000256" key="8">
    <source>
        <dbReference type="SAM" id="MobiDB-lite"/>
    </source>
</evidence>
<dbReference type="GO" id="GO:0020037">
    <property type="term" value="F:heme binding"/>
    <property type="evidence" value="ECO:0007669"/>
    <property type="project" value="InterPro"/>
</dbReference>
<dbReference type="GO" id="GO:0016125">
    <property type="term" value="P:sterol metabolic process"/>
    <property type="evidence" value="ECO:0007669"/>
    <property type="project" value="TreeGrafter"/>
</dbReference>
<dbReference type="EMBL" id="RWJN01000324">
    <property type="protein sequence ID" value="TCD63066.1"/>
    <property type="molecule type" value="Genomic_DNA"/>
</dbReference>
<keyword evidence="4" id="KW-0479">Metal-binding</keyword>
<feature type="region of interest" description="Disordered" evidence="8">
    <location>
        <begin position="879"/>
        <end position="908"/>
    </location>
</feature>
<dbReference type="InterPro" id="IPR036396">
    <property type="entry name" value="Cyt_P450_sf"/>
</dbReference>
<dbReference type="InterPro" id="IPR017972">
    <property type="entry name" value="Cyt_P450_CS"/>
</dbReference>
<evidence type="ECO:0000256" key="4">
    <source>
        <dbReference type="ARBA" id="ARBA00022723"/>
    </source>
</evidence>
<dbReference type="Pfam" id="PF07714">
    <property type="entry name" value="PK_Tyr_Ser-Thr"/>
    <property type="match status" value="1"/>
</dbReference>
<gene>
    <name evidence="10" type="ORF">EIP91_006022</name>
</gene>
<dbReference type="OrthoDB" id="1055148at2759"/>
<dbReference type="Pfam" id="PF00067">
    <property type="entry name" value="p450"/>
    <property type="match status" value="1"/>
</dbReference>
<evidence type="ECO:0000256" key="5">
    <source>
        <dbReference type="ARBA" id="ARBA00023002"/>
    </source>
</evidence>
<evidence type="ECO:0000256" key="1">
    <source>
        <dbReference type="ARBA" id="ARBA00001971"/>
    </source>
</evidence>
<comment type="similarity">
    <text evidence="2">Belongs to the cytochrome P450 family.</text>
</comment>
<dbReference type="GO" id="GO:0004672">
    <property type="term" value="F:protein kinase activity"/>
    <property type="evidence" value="ECO:0007669"/>
    <property type="project" value="InterPro"/>
</dbReference>
<keyword evidence="7" id="KW-0503">Monooxygenase</keyword>
<accession>A0A4R0R8W8</accession>
<dbReference type="PANTHER" id="PTHR24286:SF24">
    <property type="entry name" value="LANOSTEROL 14-ALPHA DEMETHYLASE"/>
    <property type="match status" value="1"/>
</dbReference>
<dbReference type="SUPFAM" id="SSF56112">
    <property type="entry name" value="Protein kinase-like (PK-like)"/>
    <property type="match status" value="1"/>
</dbReference>
<dbReference type="Gene3D" id="1.10.510.10">
    <property type="entry name" value="Transferase(Phosphotransferase) domain 1"/>
    <property type="match status" value="1"/>
</dbReference>
<keyword evidence="3" id="KW-0349">Heme</keyword>
<name>A0A4R0R8W8_9APHY</name>
<dbReference type="Proteomes" id="UP000292702">
    <property type="component" value="Unassembled WGS sequence"/>
</dbReference>
<dbReference type="InterPro" id="IPR000719">
    <property type="entry name" value="Prot_kinase_dom"/>
</dbReference>
<dbReference type="InterPro" id="IPR001245">
    <property type="entry name" value="Ser-Thr/Tyr_kinase_cat_dom"/>
</dbReference>
<evidence type="ECO:0000313" key="10">
    <source>
        <dbReference type="EMBL" id="TCD63066.1"/>
    </source>
</evidence>
<dbReference type="SUPFAM" id="SSF48264">
    <property type="entry name" value="Cytochrome P450"/>
    <property type="match status" value="1"/>
</dbReference>
<evidence type="ECO:0000256" key="2">
    <source>
        <dbReference type="ARBA" id="ARBA00010617"/>
    </source>
</evidence>
<dbReference type="InterPro" id="IPR002397">
    <property type="entry name" value="Cyt_P450_B"/>
</dbReference>
<dbReference type="STRING" id="92696.A0A4R0R8W8"/>
<dbReference type="PROSITE" id="PS00086">
    <property type="entry name" value="CYTOCHROME_P450"/>
    <property type="match status" value="1"/>
</dbReference>
<evidence type="ECO:0000313" key="11">
    <source>
        <dbReference type="Proteomes" id="UP000292702"/>
    </source>
</evidence>
<dbReference type="InterPro" id="IPR001128">
    <property type="entry name" value="Cyt_P450"/>
</dbReference>
<dbReference type="CDD" id="cd00302">
    <property type="entry name" value="cytochrome_P450"/>
    <property type="match status" value="1"/>
</dbReference>
<keyword evidence="5" id="KW-0560">Oxidoreductase</keyword>
<dbReference type="PRINTS" id="PR00385">
    <property type="entry name" value="P450"/>
</dbReference>
<protein>
    <recommendedName>
        <fullName evidence="9">Protein kinase domain-containing protein</fullName>
    </recommendedName>
</protein>
<evidence type="ECO:0000256" key="3">
    <source>
        <dbReference type="ARBA" id="ARBA00022617"/>
    </source>
</evidence>